<feature type="region of interest" description="Disordered" evidence="1">
    <location>
        <begin position="65"/>
        <end position="134"/>
    </location>
</feature>
<evidence type="ECO:0000313" key="4">
    <source>
        <dbReference type="Proteomes" id="UP000019132"/>
    </source>
</evidence>
<dbReference type="EMBL" id="GL376614">
    <property type="status" value="NOT_ANNOTATED_CDS"/>
    <property type="molecule type" value="Genomic_DNA"/>
</dbReference>
<feature type="transmembrane region" description="Helical" evidence="2">
    <location>
        <begin position="591"/>
        <end position="611"/>
    </location>
</feature>
<feature type="compositionally biased region" description="Gly residues" evidence="1">
    <location>
        <begin position="1"/>
        <end position="10"/>
    </location>
</feature>
<accession>K3X963</accession>
<dbReference type="InParanoid" id="K3X963"/>
<sequence>MDAADGGRGAKSGATPLPRLQLEYSRDAQQEELPTLEPQVSTPSSENGAFALTLPATPYLASPSTMLAAKRKQQSEPLDYGFQQDGGSDDIRRDTHEHFQKVIDGETSTQSGLSNSSAASTASFQQQQQAHAPHLQNHNIASQSINSEDDSTDFAHVAYGELAQPRPEIVLRWKRFGVLVIIAFGAIAGATALLVKSFEITDEQSADAAERKVESINTYSGIVMGFFESFLGLLLGNLLPVYLVYLHNLKWFPGDDPATKSSKFKKVALMLFIPLVMVALGNSFSAVQANQRINNTDRRRMQALHLHKQPSAQPGRRLLMFEQQQSANDTNTVVLPLEETILRSAVTRRVVAVPPHSTPSCSKVDTEAGNKRGLLNALPSATFGFPMKSWQREMYPDPVSWSSTKKIQLQDSVEVGDVMAYTTAIELLDLGLSQFKRSLVGMKDVEMESRRYGGHATSTSGLLSEILSEFQKLNLTPSFANPVRLIQLIERKPAVEAIANGHQVTNAIGSPQNNCSSAVDTYVQFVTKNHLSLDEHLVQPMYTAALFYLFQRGAVVDAAETAEIAVSRRLQDGTTSDSVKVYLSNTNIGQISTWVGCGVILILSILVIVLPNERARLEPPKGGNARAERFIAVQTEESYPNLVYKKRFLIGKTGEEIKFGEFAVESVKLHHKMEEDEEIYL</sequence>
<feature type="transmembrane region" description="Helical" evidence="2">
    <location>
        <begin position="222"/>
        <end position="246"/>
    </location>
</feature>
<dbReference type="AlphaFoldDB" id="K3X963"/>
<organism evidence="3 4">
    <name type="scientific">Globisporangium ultimum (strain ATCC 200006 / CBS 805.95 / DAOM BR144)</name>
    <name type="common">Pythium ultimum</name>
    <dbReference type="NCBI Taxonomy" id="431595"/>
    <lineage>
        <taxon>Eukaryota</taxon>
        <taxon>Sar</taxon>
        <taxon>Stramenopiles</taxon>
        <taxon>Oomycota</taxon>
        <taxon>Peronosporomycetes</taxon>
        <taxon>Pythiales</taxon>
        <taxon>Pythiaceae</taxon>
        <taxon>Globisporangium</taxon>
    </lineage>
</organism>
<keyword evidence="2" id="KW-0812">Transmembrane</keyword>
<dbReference type="EnsemblProtists" id="PYU1_T013762">
    <property type="protein sequence ID" value="PYU1_T013762"/>
    <property type="gene ID" value="PYU1_G013733"/>
</dbReference>
<dbReference type="OMA" id="PRKQIGM"/>
<feature type="compositionally biased region" description="Basic and acidic residues" evidence="1">
    <location>
        <begin position="89"/>
        <end position="104"/>
    </location>
</feature>
<feature type="compositionally biased region" description="Low complexity" evidence="1">
    <location>
        <begin position="107"/>
        <end position="134"/>
    </location>
</feature>
<evidence type="ECO:0000256" key="2">
    <source>
        <dbReference type="SAM" id="Phobius"/>
    </source>
</evidence>
<feature type="transmembrane region" description="Helical" evidence="2">
    <location>
        <begin position="176"/>
        <end position="195"/>
    </location>
</feature>
<proteinExistence type="predicted"/>
<reference evidence="4" key="2">
    <citation type="submission" date="2010-04" db="EMBL/GenBank/DDBJ databases">
        <authorList>
            <person name="Buell R."/>
            <person name="Hamilton J."/>
            <person name="Hostetler J."/>
        </authorList>
    </citation>
    <scope>NUCLEOTIDE SEQUENCE [LARGE SCALE GENOMIC DNA]</scope>
    <source>
        <strain evidence="4">DAOM:BR144</strain>
    </source>
</reference>
<keyword evidence="2" id="KW-1133">Transmembrane helix</keyword>
<dbReference type="HOGENOM" id="CLU_485297_0_0_1"/>
<keyword evidence="2" id="KW-0472">Membrane</keyword>
<keyword evidence="4" id="KW-1185">Reference proteome</keyword>
<feature type="compositionally biased region" description="Polar residues" evidence="1">
    <location>
        <begin position="38"/>
        <end position="47"/>
    </location>
</feature>
<dbReference type="eggNOG" id="ENOG502QWAS">
    <property type="taxonomic scope" value="Eukaryota"/>
</dbReference>
<dbReference type="Proteomes" id="UP000019132">
    <property type="component" value="Unassembled WGS sequence"/>
</dbReference>
<feature type="region of interest" description="Disordered" evidence="1">
    <location>
        <begin position="1"/>
        <end position="49"/>
    </location>
</feature>
<protein>
    <submittedName>
        <fullName evidence="3">Uncharacterized protein</fullName>
    </submittedName>
</protein>
<name>K3X963_GLOUD</name>
<evidence type="ECO:0000313" key="3">
    <source>
        <dbReference type="EnsemblProtists" id="PYU1_T013762"/>
    </source>
</evidence>
<reference evidence="4" key="1">
    <citation type="journal article" date="2010" name="Genome Biol.">
        <title>Genome sequence of the necrotrophic plant pathogen Pythium ultimum reveals original pathogenicity mechanisms and effector repertoire.</title>
        <authorList>
            <person name="Levesque C.A."/>
            <person name="Brouwer H."/>
            <person name="Cano L."/>
            <person name="Hamilton J.P."/>
            <person name="Holt C."/>
            <person name="Huitema E."/>
            <person name="Raffaele S."/>
            <person name="Robideau G.P."/>
            <person name="Thines M."/>
            <person name="Win J."/>
            <person name="Zerillo M.M."/>
            <person name="Beakes G.W."/>
            <person name="Boore J.L."/>
            <person name="Busam D."/>
            <person name="Dumas B."/>
            <person name="Ferriera S."/>
            <person name="Fuerstenberg S.I."/>
            <person name="Gachon C.M."/>
            <person name="Gaulin E."/>
            <person name="Govers F."/>
            <person name="Grenville-Briggs L."/>
            <person name="Horner N."/>
            <person name="Hostetler J."/>
            <person name="Jiang R.H."/>
            <person name="Johnson J."/>
            <person name="Krajaejun T."/>
            <person name="Lin H."/>
            <person name="Meijer H.J."/>
            <person name="Moore B."/>
            <person name="Morris P."/>
            <person name="Phuntmart V."/>
            <person name="Puiu D."/>
            <person name="Shetty J."/>
            <person name="Stajich J.E."/>
            <person name="Tripathy S."/>
            <person name="Wawra S."/>
            <person name="van West P."/>
            <person name="Whitty B.R."/>
            <person name="Coutinho P.M."/>
            <person name="Henrissat B."/>
            <person name="Martin F."/>
            <person name="Thomas P.D."/>
            <person name="Tyler B.M."/>
            <person name="De Vries R.P."/>
            <person name="Kamoun S."/>
            <person name="Yandell M."/>
            <person name="Tisserat N."/>
            <person name="Buell C.R."/>
        </authorList>
    </citation>
    <scope>NUCLEOTIDE SEQUENCE</scope>
    <source>
        <strain evidence="4">DAOM:BR144</strain>
    </source>
</reference>
<feature type="transmembrane region" description="Helical" evidence="2">
    <location>
        <begin position="267"/>
        <end position="287"/>
    </location>
</feature>
<evidence type="ECO:0000256" key="1">
    <source>
        <dbReference type="SAM" id="MobiDB-lite"/>
    </source>
</evidence>
<reference evidence="3" key="3">
    <citation type="submission" date="2015-02" db="UniProtKB">
        <authorList>
            <consortium name="EnsemblProtists"/>
        </authorList>
    </citation>
    <scope>IDENTIFICATION</scope>
    <source>
        <strain evidence="3">DAOM BR144</strain>
    </source>
</reference>
<dbReference type="VEuPathDB" id="FungiDB:PYU1_G013733"/>